<evidence type="ECO:0000313" key="3">
    <source>
        <dbReference type="EMBL" id="GFG29303.1"/>
    </source>
</evidence>
<dbReference type="PANTHER" id="PTHR46599:SF3">
    <property type="entry name" value="PIGGYBAC TRANSPOSABLE ELEMENT-DERIVED PROTEIN 4"/>
    <property type="match status" value="1"/>
</dbReference>
<dbReference type="EMBL" id="BLKM01000129">
    <property type="protein sequence ID" value="GFG29303.1"/>
    <property type="molecule type" value="Genomic_DNA"/>
</dbReference>
<comment type="caution">
    <text evidence="3">The sequence shown here is derived from an EMBL/GenBank/DDBJ whole genome shotgun (WGS) entry which is preliminary data.</text>
</comment>
<evidence type="ECO:0000256" key="1">
    <source>
        <dbReference type="SAM" id="MobiDB-lite"/>
    </source>
</evidence>
<gene>
    <name evidence="3" type="ORF">Cfor_03731</name>
</gene>
<feature type="region of interest" description="Disordered" evidence="1">
    <location>
        <begin position="70"/>
        <end position="92"/>
    </location>
</feature>
<sequence length="261" mass="29561">MAHAKGLTDKAVEDILLNSDSEEDFGSDNNSESSDNGQYKSQSVSEAEHKLPTVSGAATTALKKQKVEGWKWNPSCSSPDKPTQKPFRGDPGINSNVTGLLSEEVRPVHIFSMFMESDFWLHLVAQVNKYAASTTVQNDSDSLNSDMESKWFDTTVDELKAFISLCIMQSCVKKRIPFKHIGALKSPQRLHFFSLIMTFKRYKLMCKFLHFVDNATLDASDRLVRVRYPNGYFNNNKFQTLYTPMQDIAIDESLMKLHGRL</sequence>
<reference evidence="4" key="1">
    <citation type="submission" date="2020-01" db="EMBL/GenBank/DDBJ databases">
        <title>Draft genome sequence of the Termite Coptotermes fromosanus.</title>
        <authorList>
            <person name="Itakura S."/>
            <person name="Yosikawa Y."/>
            <person name="Umezawa K."/>
        </authorList>
    </citation>
    <scope>NUCLEOTIDE SEQUENCE [LARGE SCALE GENOMIC DNA]</scope>
</reference>
<feature type="region of interest" description="Disordered" evidence="1">
    <location>
        <begin position="1"/>
        <end position="58"/>
    </location>
</feature>
<name>A0A6L2PA87_COPFO</name>
<evidence type="ECO:0000259" key="2">
    <source>
        <dbReference type="Pfam" id="PF13843"/>
    </source>
</evidence>
<dbReference type="InParanoid" id="A0A6L2PA87"/>
<keyword evidence="4" id="KW-1185">Reference proteome</keyword>
<dbReference type="InterPro" id="IPR029526">
    <property type="entry name" value="PGBD"/>
</dbReference>
<dbReference type="Proteomes" id="UP000502823">
    <property type="component" value="Unassembled WGS sequence"/>
</dbReference>
<dbReference type="Pfam" id="PF13843">
    <property type="entry name" value="DDE_Tnp_1_7"/>
    <property type="match status" value="1"/>
</dbReference>
<evidence type="ECO:0000313" key="4">
    <source>
        <dbReference type="Proteomes" id="UP000502823"/>
    </source>
</evidence>
<proteinExistence type="predicted"/>
<feature type="domain" description="PiggyBac transposable element-derived protein" evidence="2">
    <location>
        <begin position="107"/>
        <end position="260"/>
    </location>
</feature>
<feature type="compositionally biased region" description="Low complexity" evidence="1">
    <location>
        <begin position="27"/>
        <end position="37"/>
    </location>
</feature>
<protein>
    <recommendedName>
        <fullName evidence="2">PiggyBac transposable element-derived protein domain-containing protein</fullName>
    </recommendedName>
</protein>
<dbReference type="AlphaFoldDB" id="A0A6L2PA87"/>
<dbReference type="PANTHER" id="PTHR46599">
    <property type="entry name" value="PIGGYBAC TRANSPOSABLE ELEMENT-DERIVED PROTEIN 4"/>
    <property type="match status" value="1"/>
</dbReference>
<organism evidence="3 4">
    <name type="scientific">Coptotermes formosanus</name>
    <name type="common">Formosan subterranean termite</name>
    <dbReference type="NCBI Taxonomy" id="36987"/>
    <lineage>
        <taxon>Eukaryota</taxon>
        <taxon>Metazoa</taxon>
        <taxon>Ecdysozoa</taxon>
        <taxon>Arthropoda</taxon>
        <taxon>Hexapoda</taxon>
        <taxon>Insecta</taxon>
        <taxon>Pterygota</taxon>
        <taxon>Neoptera</taxon>
        <taxon>Polyneoptera</taxon>
        <taxon>Dictyoptera</taxon>
        <taxon>Blattodea</taxon>
        <taxon>Blattoidea</taxon>
        <taxon>Termitoidae</taxon>
        <taxon>Rhinotermitidae</taxon>
        <taxon>Coptotermes</taxon>
    </lineage>
</organism>
<dbReference type="OrthoDB" id="5876240at2759"/>
<accession>A0A6L2PA87</accession>
<feature type="compositionally biased region" description="Basic and acidic residues" evidence="1">
    <location>
        <begin position="1"/>
        <end position="13"/>
    </location>
</feature>